<organism evidence="2 3">
    <name type="scientific">Austropuccinia psidii MF-1</name>
    <dbReference type="NCBI Taxonomy" id="1389203"/>
    <lineage>
        <taxon>Eukaryota</taxon>
        <taxon>Fungi</taxon>
        <taxon>Dikarya</taxon>
        <taxon>Basidiomycota</taxon>
        <taxon>Pucciniomycotina</taxon>
        <taxon>Pucciniomycetes</taxon>
        <taxon>Pucciniales</taxon>
        <taxon>Sphaerophragmiaceae</taxon>
        <taxon>Austropuccinia</taxon>
    </lineage>
</organism>
<feature type="compositionally biased region" description="Basic residues" evidence="1">
    <location>
        <begin position="56"/>
        <end position="65"/>
    </location>
</feature>
<evidence type="ECO:0000313" key="2">
    <source>
        <dbReference type="EMBL" id="MBW0592886.1"/>
    </source>
</evidence>
<evidence type="ECO:0000313" key="3">
    <source>
        <dbReference type="Proteomes" id="UP000765509"/>
    </source>
</evidence>
<dbReference type="EMBL" id="AVOT02150983">
    <property type="protein sequence ID" value="MBW0592886.1"/>
    <property type="molecule type" value="Genomic_DNA"/>
</dbReference>
<keyword evidence="3" id="KW-1185">Reference proteome</keyword>
<reference evidence="2" key="1">
    <citation type="submission" date="2021-03" db="EMBL/GenBank/DDBJ databases">
        <title>Draft genome sequence of rust myrtle Austropuccinia psidii MF-1, a brazilian biotype.</title>
        <authorList>
            <person name="Quecine M.C."/>
            <person name="Pachon D.M.R."/>
            <person name="Bonatelli M.L."/>
            <person name="Correr F.H."/>
            <person name="Franceschini L.M."/>
            <person name="Leite T.F."/>
            <person name="Margarido G.R.A."/>
            <person name="Almeida C.A."/>
            <person name="Ferrarezi J.A."/>
            <person name="Labate C.A."/>
        </authorList>
    </citation>
    <scope>NUCLEOTIDE SEQUENCE</scope>
    <source>
        <strain evidence="2">MF-1</strain>
    </source>
</reference>
<evidence type="ECO:0000256" key="1">
    <source>
        <dbReference type="SAM" id="MobiDB-lite"/>
    </source>
</evidence>
<dbReference type="Proteomes" id="UP000765509">
    <property type="component" value="Unassembled WGS sequence"/>
</dbReference>
<dbReference type="AlphaFoldDB" id="A0A9Q3L6N6"/>
<proteinExistence type="predicted"/>
<feature type="region of interest" description="Disordered" evidence="1">
    <location>
        <begin position="41"/>
        <end position="65"/>
    </location>
</feature>
<name>A0A9Q3L6N6_9BASI</name>
<sequence length="95" mass="10547">MVIYGQFWCPGDCGQNWAQVGPTWPPPFGLIGLGQKRPNWPMDHGLQTVGRGLRPMGHRGRRGPKWPKKAIYALDPLIKGVGPKMMVMARGSRTP</sequence>
<gene>
    <name evidence="2" type="ORF">O181_132601</name>
</gene>
<protein>
    <submittedName>
        <fullName evidence="2">Uncharacterized protein</fullName>
    </submittedName>
</protein>
<comment type="caution">
    <text evidence="2">The sequence shown here is derived from an EMBL/GenBank/DDBJ whole genome shotgun (WGS) entry which is preliminary data.</text>
</comment>
<accession>A0A9Q3L6N6</accession>